<feature type="compositionally biased region" description="Acidic residues" evidence="2">
    <location>
        <begin position="952"/>
        <end position="974"/>
    </location>
</feature>
<dbReference type="GO" id="GO:1904262">
    <property type="term" value="P:negative regulation of TORC1 signaling"/>
    <property type="evidence" value="ECO:0007669"/>
    <property type="project" value="TreeGrafter"/>
</dbReference>
<dbReference type="PANTHER" id="PTHR12991">
    <property type="entry name" value="NITROGEN PERMEASE REGULATOR 2/TUMOR SUPPRESSOR CANDIDATE 4"/>
    <property type="match status" value="1"/>
</dbReference>
<dbReference type="GO" id="GO:0005096">
    <property type="term" value="F:GTPase activator activity"/>
    <property type="evidence" value="ECO:0007669"/>
    <property type="project" value="TreeGrafter"/>
</dbReference>
<dbReference type="Pfam" id="PF06218">
    <property type="entry name" value="NPR2"/>
    <property type="match status" value="1"/>
</dbReference>
<name>A0A178EW66_TRIRU</name>
<dbReference type="AlphaFoldDB" id="A0A178EW66"/>
<evidence type="ECO:0000256" key="1">
    <source>
        <dbReference type="ARBA" id="ARBA00008433"/>
    </source>
</evidence>
<protein>
    <submittedName>
        <fullName evidence="3">Nitrogen permease regulator Npr2</fullName>
    </submittedName>
</protein>
<comment type="caution">
    <text evidence="3">The sequence shown here is derived from an EMBL/GenBank/DDBJ whole genome shotgun (WGS) entry which is preliminary data.</text>
</comment>
<dbReference type="EMBL" id="LHPM01000017">
    <property type="protein sequence ID" value="OAL63975.1"/>
    <property type="molecule type" value="Genomic_DNA"/>
</dbReference>
<dbReference type="Proteomes" id="UP000243015">
    <property type="component" value="Unassembled WGS sequence"/>
</dbReference>
<dbReference type="PANTHER" id="PTHR12991:SF10">
    <property type="entry name" value="GATOR COMPLEX PROTEIN NPRL2"/>
    <property type="match status" value="1"/>
</dbReference>
<dbReference type="GO" id="GO:0005774">
    <property type="term" value="C:vacuolar membrane"/>
    <property type="evidence" value="ECO:0007669"/>
    <property type="project" value="TreeGrafter"/>
</dbReference>
<dbReference type="VEuPathDB" id="FungiDB:TERG_05795"/>
<evidence type="ECO:0000313" key="4">
    <source>
        <dbReference type="Proteomes" id="UP000243015"/>
    </source>
</evidence>
<comment type="similarity">
    <text evidence="1">Belongs to the NPR2 family.</text>
</comment>
<evidence type="ECO:0000256" key="2">
    <source>
        <dbReference type="SAM" id="MobiDB-lite"/>
    </source>
</evidence>
<feature type="region of interest" description="Disordered" evidence="2">
    <location>
        <begin position="904"/>
        <end position="978"/>
    </location>
</feature>
<feature type="compositionally biased region" description="Polar residues" evidence="2">
    <location>
        <begin position="921"/>
        <end position="934"/>
    </location>
</feature>
<organism evidence="3 4">
    <name type="scientific">Trichophyton rubrum</name>
    <name type="common">Athlete's foot fungus</name>
    <name type="synonym">Epidermophyton rubrum</name>
    <dbReference type="NCBI Taxonomy" id="5551"/>
    <lineage>
        <taxon>Eukaryota</taxon>
        <taxon>Fungi</taxon>
        <taxon>Dikarya</taxon>
        <taxon>Ascomycota</taxon>
        <taxon>Pezizomycotina</taxon>
        <taxon>Eurotiomycetes</taxon>
        <taxon>Eurotiomycetidae</taxon>
        <taxon>Onygenales</taxon>
        <taxon>Arthrodermataceae</taxon>
        <taxon>Trichophyton</taxon>
    </lineage>
</organism>
<sequence>METVPQEIFLTILDYIGKEKHHLKPYLTVSRRWQRVIERFFFRSLEIKNTRLSTFASLFRETEAHRKALIESLDFQVLLPAYDGDNYHQHEEVNNQVFSTAILELFQMLETFNPASGILISGKLKGLQVSAKQYDDHREYIGDETRKIIRPTFTNALSLYTHSLRKFKLEMEYSDPPDEAIDPPNYVPSSSLVGPMNLAFHEFIQRTGVSIVYINGSHIISPDSFWPYDNFKPAPAPFWPKLKELCISISSATPNGEWYFMGDSKIASHSEFIGATSKNDTQVSYSNEDSENTFRSIPNPERMDPLLIAMAQAIRYAPSIKRVDLCCTNPPLSPKFIKVAGFKRQFDIHYRTSGMESPFFQVHKSRCLALYVMYKTGALIRMLRALYLGAINWGKVPKTENVHDEIAAVTGGGSTLEPFASGIIKRGASVTLSSYWILTFAIKGRKGLLSNQSGVVEYQRLGRYPLASPKVVHQVPDGAIVPSPTAPPGSSPLFSFSDVSFFVIPRQELCGNLIHVCTGGHRILGSPVCMKSPRYDRNEFIFNFCIVLSEEDEWGTYKSVVQKLAHLMCGLEEQSGFLSKDTSKDGEGKVYSLCETLMEDLNNYYECMIPIDELNTLNVKLFPLYPSPPIVKAWHVPLFTVRCETFMDENWDLTMRRIVPYINGINSVRKISILSDADFTLTCRAIRHLIYYGCAFLLDIFSFSAIYAPTAEFSSTIVTDKKMQCECARYVNIRFSPISESSPVIRPTSTLGISSSASNLQRASLSHSSHKVSVPNDDPWVEHDSIWPKIDTSIPSTSGEGSSKFNSRTIVDGVGLIELYSSLKQGQTVKQWYLKHMRELANIDVRRFITFGVIKGFLYRVHKYPFATGRVIQNTHQRRQSNHFPSTFPIAGYSLGAATDRSAHPFTRDRLGSTAGGIDPLSTSKPLSKNTSTLSPRSRARNRRSLHRYDDEGNDGDDDGFGDDDSEGEEDGEAGDYGIDNKTLAKYLDGTHCFDEICTELEVTDKELTARLKRYPREVVIIHS</sequence>
<accession>A0A178EW66</accession>
<dbReference type="GO" id="GO:0010508">
    <property type="term" value="P:positive regulation of autophagy"/>
    <property type="evidence" value="ECO:0007669"/>
    <property type="project" value="TreeGrafter"/>
</dbReference>
<evidence type="ECO:0000313" key="3">
    <source>
        <dbReference type="EMBL" id="OAL63975.1"/>
    </source>
</evidence>
<dbReference type="VEuPathDB" id="FungiDB:TERG_05794"/>
<dbReference type="InterPro" id="IPR009348">
    <property type="entry name" value="NPR2-like"/>
</dbReference>
<gene>
    <name evidence="3" type="ORF">A7C99_4627</name>
</gene>
<reference evidence="3 4" key="1">
    <citation type="submission" date="2016-05" db="EMBL/GenBank/DDBJ databases">
        <title>Genome sequencing of Trichophyton rubrum CMCC(F)T1i isolated from hair.</title>
        <authorList>
            <person name="Zhan P."/>
            <person name="Tao Y."/>
            <person name="Liu W."/>
        </authorList>
    </citation>
    <scope>NUCLEOTIDE SEQUENCE [LARGE SCALE GENOMIC DNA]</scope>
    <source>
        <strain evidence="4">CMCC(F)T1i</strain>
    </source>
</reference>
<dbReference type="GO" id="GO:1990130">
    <property type="term" value="C:GATOR1 complex"/>
    <property type="evidence" value="ECO:0007669"/>
    <property type="project" value="TreeGrafter"/>
</dbReference>
<proteinExistence type="inferred from homology"/>